<comment type="caution">
    <text evidence="1">The sequence shown here is derived from an EMBL/GenBank/DDBJ whole genome shotgun (WGS) entry which is preliminary data.</text>
</comment>
<proteinExistence type="predicted"/>
<sequence length="165" mass="18536">MPPHYLINKRFSIMFGHVSRLHKNEVSRLSDRISNKLNGIMQFPGPGHTNHKVHINSLALTCLDINQMGKTSKIKVFGLNLLAIGALLQKHRNISLHTFRPIDLLEIMIHLGGTWMTGIPGSMSLYNNIRSQIINIGYTQYALISKNAIPPKGRMIHLAYSTTSL</sequence>
<evidence type="ECO:0000313" key="1">
    <source>
        <dbReference type="EMBL" id="TMX05057.1"/>
    </source>
</evidence>
<organism evidence="1">
    <name type="scientific">Solanum chilense</name>
    <name type="common">Tomato</name>
    <name type="synonym">Lycopersicon chilense</name>
    <dbReference type="NCBI Taxonomy" id="4083"/>
    <lineage>
        <taxon>Eukaryota</taxon>
        <taxon>Viridiplantae</taxon>
        <taxon>Streptophyta</taxon>
        <taxon>Embryophyta</taxon>
        <taxon>Tracheophyta</taxon>
        <taxon>Spermatophyta</taxon>
        <taxon>Magnoliopsida</taxon>
        <taxon>eudicotyledons</taxon>
        <taxon>Gunneridae</taxon>
        <taxon>Pentapetalae</taxon>
        <taxon>asterids</taxon>
        <taxon>lamiids</taxon>
        <taxon>Solanales</taxon>
        <taxon>Solanaceae</taxon>
        <taxon>Solanoideae</taxon>
        <taxon>Solaneae</taxon>
        <taxon>Solanum</taxon>
        <taxon>Solanum subgen. Lycopersicon</taxon>
    </lineage>
</organism>
<protein>
    <submittedName>
        <fullName evidence="1">Uncharacterized protein</fullName>
    </submittedName>
</protein>
<accession>A0A6N2CBI5</accession>
<reference evidence="1" key="1">
    <citation type="submission" date="2019-05" db="EMBL/GenBank/DDBJ databases">
        <title>The de novo reference genome and transcriptome assemblies of the wild tomato species Solanum chilense.</title>
        <authorList>
            <person name="Stam R."/>
            <person name="Nosenko T."/>
            <person name="Hoerger A.C."/>
            <person name="Stephan W."/>
            <person name="Seidel M.A."/>
            <person name="Kuhn J.M.M."/>
            <person name="Haberer G."/>
            <person name="Tellier A."/>
        </authorList>
    </citation>
    <scope>NUCLEOTIDE SEQUENCE</scope>
    <source>
        <tissue evidence="1">Mature leaves</tissue>
    </source>
</reference>
<name>A0A6N2CBI5_SOLCI</name>
<dbReference type="AlphaFoldDB" id="A0A6N2CBI5"/>
<gene>
    <name evidence="1" type="ORF">EJD97_002720</name>
</gene>
<dbReference type="EMBL" id="RXGB01000134">
    <property type="protein sequence ID" value="TMX05057.1"/>
    <property type="molecule type" value="Genomic_DNA"/>
</dbReference>